<evidence type="ECO:0000313" key="1">
    <source>
        <dbReference type="EMBL" id="EQD67998.1"/>
    </source>
</evidence>
<name>T1BHB0_9ZZZZ</name>
<accession>T1BHB0</accession>
<organism evidence="1">
    <name type="scientific">mine drainage metagenome</name>
    <dbReference type="NCBI Taxonomy" id="410659"/>
    <lineage>
        <taxon>unclassified sequences</taxon>
        <taxon>metagenomes</taxon>
        <taxon>ecological metagenomes</taxon>
    </lineage>
</organism>
<dbReference type="AlphaFoldDB" id="T1BHB0"/>
<proteinExistence type="predicted"/>
<reference evidence="1" key="1">
    <citation type="submission" date="2013-08" db="EMBL/GenBank/DDBJ databases">
        <authorList>
            <person name="Mendez C."/>
            <person name="Richter M."/>
            <person name="Ferrer M."/>
            <person name="Sanchez J."/>
        </authorList>
    </citation>
    <scope>NUCLEOTIDE SEQUENCE</scope>
</reference>
<reference evidence="1" key="2">
    <citation type="journal article" date="2014" name="ISME J.">
        <title>Microbial stratification in low pH oxic and suboxic macroscopic growths along an acid mine drainage.</title>
        <authorList>
            <person name="Mendez-Garcia C."/>
            <person name="Mesa V."/>
            <person name="Sprenger R.R."/>
            <person name="Richter M."/>
            <person name="Diez M.S."/>
            <person name="Solano J."/>
            <person name="Bargiela R."/>
            <person name="Golyshina O.V."/>
            <person name="Manteca A."/>
            <person name="Ramos J.L."/>
            <person name="Gallego J.R."/>
            <person name="Llorente I."/>
            <person name="Martins Dos Santos V.A."/>
            <person name="Jensen O.N."/>
            <person name="Pelaez A.I."/>
            <person name="Sanchez J."/>
            <person name="Ferrer M."/>
        </authorList>
    </citation>
    <scope>NUCLEOTIDE SEQUENCE</scope>
</reference>
<dbReference type="EMBL" id="AUZY01003636">
    <property type="protein sequence ID" value="EQD67998.1"/>
    <property type="molecule type" value="Genomic_DNA"/>
</dbReference>
<protein>
    <submittedName>
        <fullName evidence="1">Selenium-dependent molybdenum hydroxylase system protein, YqeB family</fullName>
    </submittedName>
</protein>
<feature type="non-terminal residue" evidence="1">
    <location>
        <position position="168"/>
    </location>
</feature>
<comment type="caution">
    <text evidence="1">The sequence shown here is derived from an EMBL/GenBank/DDBJ whole genome shotgun (WGS) entry which is preliminary data.</text>
</comment>
<gene>
    <name evidence="1" type="ORF">B1B_05736</name>
</gene>
<sequence length="168" mass="17018">MAAALGRGQVAIVVDPDAELLLGLRPQVLIDATMVKRNCGTLRTDAPVVIALGPGFTAGDDVDAVIETNRGHDLGRVLLRGTALPDTGIPAPVGGHAADRVLRAPRAGRFLGCQQIGEAVAAGATVATVDGEPVISGIAGILRGLLHDGVEVTGNMKVGDVDPRAIPS</sequence>